<proteinExistence type="predicted"/>
<reference evidence="3" key="1">
    <citation type="journal article" date="2019" name="Int. J. Syst. Evol. Microbiol.">
        <title>The Global Catalogue of Microorganisms (GCM) 10K type strain sequencing project: providing services to taxonomists for standard genome sequencing and annotation.</title>
        <authorList>
            <consortium name="The Broad Institute Genomics Platform"/>
            <consortium name="The Broad Institute Genome Sequencing Center for Infectious Disease"/>
            <person name="Wu L."/>
            <person name="Ma J."/>
        </authorList>
    </citation>
    <scope>NUCLEOTIDE SEQUENCE [LARGE SCALE GENOMIC DNA]</scope>
    <source>
        <strain evidence="3">PCU 347</strain>
    </source>
</reference>
<dbReference type="Proteomes" id="UP001595824">
    <property type="component" value="Unassembled WGS sequence"/>
</dbReference>
<evidence type="ECO:0008006" key="4">
    <source>
        <dbReference type="Google" id="ProtNLM"/>
    </source>
</evidence>
<gene>
    <name evidence="2" type="ORF">ACFPC0_10780</name>
</gene>
<feature type="chain" id="PRO_5046713247" description="XRE family transcriptional regulator" evidence="1">
    <location>
        <begin position="23"/>
        <end position="340"/>
    </location>
</feature>
<evidence type="ECO:0000256" key="1">
    <source>
        <dbReference type="SAM" id="SignalP"/>
    </source>
</evidence>
<comment type="caution">
    <text evidence="2">The sequence shown here is derived from an EMBL/GenBank/DDBJ whole genome shotgun (WGS) entry which is preliminary data.</text>
</comment>
<accession>A0ABV8TCM7</accession>
<evidence type="ECO:0000313" key="3">
    <source>
        <dbReference type="Proteomes" id="UP001595824"/>
    </source>
</evidence>
<dbReference type="RefSeq" id="WP_381738478.1">
    <property type="nucleotide sequence ID" value="NZ_JBHSDP010000011.1"/>
</dbReference>
<name>A0ABV8TCM7_9ACTN</name>
<keyword evidence="3" id="KW-1185">Reference proteome</keyword>
<protein>
    <recommendedName>
        <fullName evidence="4">XRE family transcriptional regulator</fullName>
    </recommendedName>
</protein>
<dbReference type="EMBL" id="JBHSDP010000011">
    <property type="protein sequence ID" value="MFC4328310.1"/>
    <property type="molecule type" value="Genomic_DNA"/>
</dbReference>
<sequence length="340" mass="37196">MRRRALIAAALGLSTAALPDWAAAAAQTPDADHTRDTGNWRESFSRAKQELDYLARYYVTETGLNSHAEVRDSGLWLYAQATALAQGAPPACRAEAHRLTAEAAMFVAGCYVDFGHMRAATELYSRAHNAAGTDNPDLRSFINAQANWVPMYSGQWHKVARRSESVITTAERHGGPALLMGYMHRAHTNAVFGNKEAARRDLAAAQANIRRVHGSSDPHHALHYSATKVWFSSAGVYAALGDREAHADAQARALEDPTLGWMDRQLMMIGSATLEPDPEVAAHRIRFQLLGIPEDGFAHCVKADAAKALARLKARQITRHRCAGREVTALSHYLQNVKVA</sequence>
<evidence type="ECO:0000313" key="2">
    <source>
        <dbReference type="EMBL" id="MFC4328310.1"/>
    </source>
</evidence>
<keyword evidence="1" id="KW-0732">Signal</keyword>
<feature type="signal peptide" evidence="1">
    <location>
        <begin position="1"/>
        <end position="22"/>
    </location>
</feature>
<organism evidence="2 3">
    <name type="scientific">Streptomyces andamanensis</name>
    <dbReference type="NCBI Taxonomy" id="1565035"/>
    <lineage>
        <taxon>Bacteria</taxon>
        <taxon>Bacillati</taxon>
        <taxon>Actinomycetota</taxon>
        <taxon>Actinomycetes</taxon>
        <taxon>Kitasatosporales</taxon>
        <taxon>Streptomycetaceae</taxon>
        <taxon>Streptomyces</taxon>
    </lineage>
</organism>